<evidence type="ECO:0000256" key="6">
    <source>
        <dbReference type="ARBA" id="ARBA00022705"/>
    </source>
</evidence>
<dbReference type="AlphaFoldDB" id="A0A2M7RDR1"/>
<evidence type="ECO:0000256" key="10">
    <source>
        <dbReference type="ARBA" id="ARBA00022839"/>
    </source>
</evidence>
<keyword evidence="7" id="KW-0540">Nuclease</keyword>
<dbReference type="InterPro" id="IPR029060">
    <property type="entry name" value="PIN-like_dom_sf"/>
</dbReference>
<evidence type="ECO:0000256" key="14">
    <source>
        <dbReference type="ARBA" id="ARBA00049244"/>
    </source>
</evidence>
<feature type="domain" description="DNA-directed DNA polymerase family A palm" evidence="19">
    <location>
        <begin position="669"/>
        <end position="875"/>
    </location>
</feature>
<evidence type="ECO:0000256" key="8">
    <source>
        <dbReference type="ARBA" id="ARBA00022763"/>
    </source>
</evidence>
<dbReference type="Pfam" id="PF01367">
    <property type="entry name" value="5_3_exonuc"/>
    <property type="match status" value="1"/>
</dbReference>
<keyword evidence="11 16" id="KW-0239">DNA-directed DNA polymerase</keyword>
<feature type="domain" description="5'-3' exonuclease" evidence="18">
    <location>
        <begin position="6"/>
        <end position="269"/>
    </location>
</feature>
<dbReference type="GO" id="GO:0003887">
    <property type="term" value="F:DNA-directed DNA polymerase activity"/>
    <property type="evidence" value="ECO:0007669"/>
    <property type="project" value="UniProtKB-UniRule"/>
</dbReference>
<evidence type="ECO:0000313" key="21">
    <source>
        <dbReference type="Proteomes" id="UP000228689"/>
    </source>
</evidence>
<dbReference type="InterPro" id="IPR020046">
    <property type="entry name" value="5-3_exonucl_a-hlix_arch_N"/>
</dbReference>
<dbReference type="EC" id="2.7.7.7" evidence="2 15"/>
<evidence type="ECO:0000256" key="13">
    <source>
        <dbReference type="ARBA" id="ARBA00023204"/>
    </source>
</evidence>
<accession>A0A2M7RDR1</accession>
<dbReference type="PROSITE" id="PS00447">
    <property type="entry name" value="DNA_POLYMERASE_A"/>
    <property type="match status" value="1"/>
</dbReference>
<dbReference type="SMART" id="SM00482">
    <property type="entry name" value="POLAc"/>
    <property type="match status" value="1"/>
</dbReference>
<dbReference type="Gene3D" id="3.30.70.370">
    <property type="match status" value="1"/>
</dbReference>
<organism evidence="20 21">
    <name type="scientific">Candidatus Komeilibacteria bacterium CG_4_10_14_0_8_um_filter_37_78</name>
    <dbReference type="NCBI Taxonomy" id="1974471"/>
    <lineage>
        <taxon>Bacteria</taxon>
        <taxon>Candidatus Komeiliibacteriota</taxon>
    </lineage>
</organism>
<evidence type="ECO:0000256" key="3">
    <source>
        <dbReference type="ARBA" id="ARBA00020311"/>
    </source>
</evidence>
<dbReference type="InterPro" id="IPR008918">
    <property type="entry name" value="HhH2"/>
</dbReference>
<dbReference type="Pfam" id="PF00476">
    <property type="entry name" value="DNA_pol_A"/>
    <property type="match status" value="1"/>
</dbReference>
<dbReference type="PANTHER" id="PTHR10133">
    <property type="entry name" value="DNA POLYMERASE I"/>
    <property type="match status" value="1"/>
</dbReference>
<dbReference type="InterPro" id="IPR002298">
    <property type="entry name" value="DNA_polymerase_A"/>
</dbReference>
<evidence type="ECO:0000256" key="1">
    <source>
        <dbReference type="ARBA" id="ARBA00007705"/>
    </source>
</evidence>
<dbReference type="Gene3D" id="3.30.420.10">
    <property type="entry name" value="Ribonuclease H-like superfamily/Ribonuclease H"/>
    <property type="match status" value="1"/>
</dbReference>
<dbReference type="SUPFAM" id="SSF88723">
    <property type="entry name" value="PIN domain-like"/>
    <property type="match status" value="1"/>
</dbReference>
<dbReference type="FunFam" id="1.10.150.20:FF:000003">
    <property type="entry name" value="DNA polymerase I"/>
    <property type="match status" value="1"/>
</dbReference>
<keyword evidence="9 16" id="KW-0378">Hydrolase</keyword>
<dbReference type="SMART" id="SM00474">
    <property type="entry name" value="35EXOc"/>
    <property type="match status" value="1"/>
</dbReference>
<dbReference type="InterPro" id="IPR036397">
    <property type="entry name" value="RNaseH_sf"/>
</dbReference>
<dbReference type="Gene3D" id="1.10.150.20">
    <property type="entry name" value="5' to 3' exonuclease, C-terminal subdomain"/>
    <property type="match status" value="2"/>
</dbReference>
<dbReference type="CDD" id="cd09898">
    <property type="entry name" value="H3TH_53EXO"/>
    <property type="match status" value="1"/>
</dbReference>
<dbReference type="CDD" id="cd09859">
    <property type="entry name" value="PIN_53EXO"/>
    <property type="match status" value="1"/>
</dbReference>
<keyword evidence="6 16" id="KW-0235">DNA replication</keyword>
<keyword evidence="13 16" id="KW-0234">DNA repair</keyword>
<keyword evidence="10 16" id="KW-0269">Exonuclease</keyword>
<dbReference type="InterPro" id="IPR001098">
    <property type="entry name" value="DNA-dir_DNA_pol_A_palm_dom"/>
</dbReference>
<evidence type="ECO:0000256" key="4">
    <source>
        <dbReference type="ARBA" id="ARBA00022679"/>
    </source>
</evidence>
<dbReference type="InterPro" id="IPR019760">
    <property type="entry name" value="DNA-dir_DNA_pol_A_CS"/>
</dbReference>
<dbReference type="InterPro" id="IPR018320">
    <property type="entry name" value="DNA_polymerase_1"/>
</dbReference>
<comment type="catalytic activity">
    <reaction evidence="14 16">
        <text>DNA(n) + a 2'-deoxyribonucleoside 5'-triphosphate = DNA(n+1) + diphosphate</text>
        <dbReference type="Rhea" id="RHEA:22508"/>
        <dbReference type="Rhea" id="RHEA-COMP:17339"/>
        <dbReference type="Rhea" id="RHEA-COMP:17340"/>
        <dbReference type="ChEBI" id="CHEBI:33019"/>
        <dbReference type="ChEBI" id="CHEBI:61560"/>
        <dbReference type="ChEBI" id="CHEBI:173112"/>
        <dbReference type="EC" id="2.7.7.7"/>
    </reaction>
</comment>
<reference evidence="21" key="1">
    <citation type="submission" date="2017-09" db="EMBL/GenBank/DDBJ databases">
        <title>Depth-based differentiation of microbial function through sediment-hosted aquifers and enrichment of novel symbionts in the deep terrestrial subsurface.</title>
        <authorList>
            <person name="Probst A.J."/>
            <person name="Ladd B."/>
            <person name="Jarett J.K."/>
            <person name="Geller-Mcgrath D.E."/>
            <person name="Sieber C.M.K."/>
            <person name="Emerson J.B."/>
            <person name="Anantharaman K."/>
            <person name="Thomas B.C."/>
            <person name="Malmstrom R."/>
            <person name="Stieglmeier M."/>
            <person name="Klingl A."/>
            <person name="Woyke T."/>
            <person name="Ryan C.M."/>
            <person name="Banfield J.F."/>
        </authorList>
    </citation>
    <scope>NUCLEOTIDE SEQUENCE [LARGE SCALE GENOMIC DNA]</scope>
</reference>
<dbReference type="CDD" id="cd06139">
    <property type="entry name" value="DNA_polA_I_Ecoli_like_exo"/>
    <property type="match status" value="1"/>
</dbReference>
<dbReference type="SMART" id="SM00279">
    <property type="entry name" value="HhH2"/>
    <property type="match status" value="1"/>
</dbReference>
<keyword evidence="8 16" id="KW-0227">DNA damage</keyword>
<dbReference type="GO" id="GO:0008409">
    <property type="term" value="F:5'-3' exonuclease activity"/>
    <property type="evidence" value="ECO:0007669"/>
    <property type="project" value="UniProtKB-UniRule"/>
</dbReference>
<keyword evidence="5 16" id="KW-0548">Nucleotidyltransferase</keyword>
<evidence type="ECO:0000256" key="12">
    <source>
        <dbReference type="ARBA" id="ARBA00023125"/>
    </source>
</evidence>
<evidence type="ECO:0000313" key="20">
    <source>
        <dbReference type="EMBL" id="PIY94899.1"/>
    </source>
</evidence>
<evidence type="ECO:0000259" key="17">
    <source>
        <dbReference type="SMART" id="SM00474"/>
    </source>
</evidence>
<evidence type="ECO:0000259" key="18">
    <source>
        <dbReference type="SMART" id="SM00475"/>
    </source>
</evidence>
<dbReference type="InterPro" id="IPR020045">
    <property type="entry name" value="DNA_polI_H3TH"/>
</dbReference>
<dbReference type="FunFam" id="3.40.50.1010:FF:000001">
    <property type="entry name" value="DNA polymerase I"/>
    <property type="match status" value="1"/>
</dbReference>
<dbReference type="EMBL" id="PFMC01000053">
    <property type="protein sequence ID" value="PIY94899.1"/>
    <property type="molecule type" value="Genomic_DNA"/>
</dbReference>
<evidence type="ECO:0000259" key="19">
    <source>
        <dbReference type="SMART" id="SM00482"/>
    </source>
</evidence>
<keyword evidence="12 16" id="KW-0238">DNA-binding</keyword>
<evidence type="ECO:0000256" key="7">
    <source>
        <dbReference type="ARBA" id="ARBA00022722"/>
    </source>
</evidence>
<protein>
    <recommendedName>
        <fullName evidence="3 15">DNA polymerase I</fullName>
        <ecNumber evidence="2 15">2.7.7.7</ecNumber>
    </recommendedName>
</protein>
<dbReference type="FunFam" id="1.10.150.20:FF:000002">
    <property type="entry name" value="DNA polymerase I"/>
    <property type="match status" value="1"/>
</dbReference>
<dbReference type="FunFam" id="1.20.1060.10:FF:000001">
    <property type="entry name" value="DNA polymerase I"/>
    <property type="match status" value="1"/>
</dbReference>
<keyword evidence="4 16" id="KW-0808">Transferase</keyword>
<comment type="function">
    <text evidence="16">In addition to polymerase activity, this DNA polymerase exhibits 3'-5' and 5'-3' exonuclease activity.</text>
</comment>
<dbReference type="Gene3D" id="1.20.1060.10">
    <property type="entry name" value="Taq DNA Polymerase, Chain T, domain 4"/>
    <property type="match status" value="1"/>
</dbReference>
<dbReference type="InterPro" id="IPR043502">
    <property type="entry name" value="DNA/RNA_pol_sf"/>
</dbReference>
<dbReference type="Gene3D" id="3.40.50.1010">
    <property type="entry name" value="5'-nuclease"/>
    <property type="match status" value="1"/>
</dbReference>
<comment type="similarity">
    <text evidence="1 16">Belongs to the DNA polymerase type-A family.</text>
</comment>
<comment type="caution">
    <text evidence="20">The sequence shown here is derived from an EMBL/GenBank/DDBJ whole genome shotgun (WGS) entry which is preliminary data.</text>
</comment>
<dbReference type="Proteomes" id="UP000228689">
    <property type="component" value="Unassembled WGS sequence"/>
</dbReference>
<proteinExistence type="inferred from homology"/>
<dbReference type="SUPFAM" id="SSF47807">
    <property type="entry name" value="5' to 3' exonuclease, C-terminal subdomain"/>
    <property type="match status" value="1"/>
</dbReference>
<dbReference type="GO" id="GO:0006261">
    <property type="term" value="P:DNA-templated DNA replication"/>
    <property type="evidence" value="ECO:0007669"/>
    <property type="project" value="UniProtKB-UniRule"/>
</dbReference>
<dbReference type="InterPro" id="IPR036279">
    <property type="entry name" value="5-3_exonuclease_C_sf"/>
</dbReference>
<dbReference type="SUPFAM" id="SSF53098">
    <property type="entry name" value="Ribonuclease H-like"/>
    <property type="match status" value="1"/>
</dbReference>
<evidence type="ECO:0000256" key="5">
    <source>
        <dbReference type="ARBA" id="ARBA00022695"/>
    </source>
</evidence>
<evidence type="ECO:0000256" key="16">
    <source>
        <dbReference type="RuleBase" id="RU004460"/>
    </source>
</evidence>
<gene>
    <name evidence="16" type="primary">polA</name>
    <name evidence="20" type="ORF">COY67_01795</name>
</gene>
<evidence type="ECO:0000256" key="11">
    <source>
        <dbReference type="ARBA" id="ARBA00022932"/>
    </source>
</evidence>
<dbReference type="NCBIfam" id="NF004397">
    <property type="entry name" value="PRK05755.1"/>
    <property type="match status" value="1"/>
</dbReference>
<dbReference type="GO" id="GO:0003677">
    <property type="term" value="F:DNA binding"/>
    <property type="evidence" value="ECO:0007669"/>
    <property type="project" value="UniProtKB-UniRule"/>
</dbReference>
<dbReference type="SUPFAM" id="SSF56672">
    <property type="entry name" value="DNA/RNA polymerases"/>
    <property type="match status" value="1"/>
</dbReference>
<dbReference type="GO" id="GO:0008408">
    <property type="term" value="F:3'-5' exonuclease activity"/>
    <property type="evidence" value="ECO:0007669"/>
    <property type="project" value="UniProtKB-UniRule"/>
</dbReference>
<dbReference type="GO" id="GO:0006302">
    <property type="term" value="P:double-strand break repair"/>
    <property type="evidence" value="ECO:0007669"/>
    <property type="project" value="TreeGrafter"/>
</dbReference>
<dbReference type="CDD" id="cd08637">
    <property type="entry name" value="DNA_pol_A_pol_I_C"/>
    <property type="match status" value="1"/>
</dbReference>
<dbReference type="PRINTS" id="PR00868">
    <property type="entry name" value="DNAPOLI"/>
</dbReference>
<dbReference type="InterPro" id="IPR002421">
    <property type="entry name" value="5-3_exonuclease"/>
</dbReference>
<evidence type="ECO:0000256" key="15">
    <source>
        <dbReference type="NCBIfam" id="TIGR00593"/>
    </source>
</evidence>
<evidence type="ECO:0000256" key="2">
    <source>
        <dbReference type="ARBA" id="ARBA00012417"/>
    </source>
</evidence>
<feature type="domain" description="3'-5' exonuclease" evidence="17">
    <location>
        <begin position="322"/>
        <end position="500"/>
    </location>
</feature>
<dbReference type="NCBIfam" id="TIGR00593">
    <property type="entry name" value="pola"/>
    <property type="match status" value="1"/>
</dbReference>
<dbReference type="InterPro" id="IPR002562">
    <property type="entry name" value="3'-5'_exonuclease_dom"/>
</dbReference>
<evidence type="ECO:0000256" key="9">
    <source>
        <dbReference type="ARBA" id="ARBA00022801"/>
    </source>
</evidence>
<dbReference type="InterPro" id="IPR012337">
    <property type="entry name" value="RNaseH-like_sf"/>
</dbReference>
<dbReference type="Pfam" id="PF01612">
    <property type="entry name" value="DNA_pol_A_exo1"/>
    <property type="match status" value="1"/>
</dbReference>
<dbReference type="SMART" id="SM00475">
    <property type="entry name" value="53EXOc"/>
    <property type="match status" value="1"/>
</dbReference>
<dbReference type="Pfam" id="PF02739">
    <property type="entry name" value="5_3_exonuc_N"/>
    <property type="match status" value="1"/>
</dbReference>
<sequence>MSKNNEKLIIIDGHALLHRAFHAVPPLTTKDGLLVNAVYGFTTILLKIFKEFEPEYIACTFDLAAPTFRHEEFEDYKAQRVKAPDELYAQIDLIQDVLEAFNIPIYTAEGFEADDVIGTIVTKLNKTKPDLKCIIVTGDMDALQLVNDQTSVFTLKQGINDTITYDPTAVKERYGFAPKQLIDFKALRGDPSDNIPGVPGVGEKTATELVKKYHSLDNIYQNVDDIDILSDRFKGLLKEHKDSAYQSYRLATIVTNVKLPISLTAMKTAGFDADNVYQLFQKLEFRSLLNKIPNKLAQGVKTKETNEFAVINNPVVQNFAGYQLIADDQTWQNFIIKLKQQTVFAFDTETTSLNTLNAELLGISFCWQTGEAYYLDIKNNKSWLQELKPIFEDFKIKKIGHNIKYDYSILKNVDIDTNNLYFDTLIAAYLLFPTSRSLKLDDLAFSECGHKMQPITDLIGPKGKKQRTMSEIEITKVNYYACEDADYTWRLYKKLDEQIRGEKMFKLFNEIEMPLVKILANMEIAGIQVDERFLQKMSKELEKRIIAIEKETYKMAGTEFNMASPKQLKEILFDKLQISTKGLKKTKTGFSTNADQLEKMKGLHPIIDLISEFREYSKLKNTYLDALPELINDRTKRVHTSYNQAVTATGRLSSSDPNLQNIPIRTELGREIRKAFVAKPGYQLIAADYSQIELRVAASLANDPKMIASFNQGKDIHSSTAAEINKVAIKDVTFDQRRQAKEVNFGIIYGLGATGLSQRTGISRNEAKNFIEEYLKLYQKIKDYLDETKELAHQQGYVETLFDRRRYIPDINSYIPFIRAAAERVAINMPIQGTAAELLKMAMIQISHKLPKLSKDTKMLLQVHDELVLEVPNHDVEKVAKFIKKEMEEIHRLKVPIIVDVKTGSNWGEMK</sequence>
<dbReference type="PANTHER" id="PTHR10133:SF27">
    <property type="entry name" value="DNA POLYMERASE NU"/>
    <property type="match status" value="1"/>
</dbReference>
<name>A0A2M7RDR1_9BACT</name>